<dbReference type="PANTHER" id="PTHR12001">
    <property type="entry name" value="GERANYLGERANYL PYROPHOSPHATE SYNTHASE"/>
    <property type="match status" value="1"/>
</dbReference>
<keyword evidence="5" id="KW-0460">Magnesium</keyword>
<evidence type="ECO:0000256" key="5">
    <source>
        <dbReference type="ARBA" id="ARBA00022842"/>
    </source>
</evidence>
<dbReference type="RefSeq" id="WP_407642635.1">
    <property type="nucleotide sequence ID" value="NZ_FNDV01000002.1"/>
</dbReference>
<dbReference type="AlphaFoldDB" id="A0A1H0JKR9"/>
<comment type="cofactor">
    <cofactor evidence="1">
        <name>Mg(2+)</name>
        <dbReference type="ChEBI" id="CHEBI:18420"/>
    </cofactor>
</comment>
<dbReference type="Pfam" id="PF00348">
    <property type="entry name" value="polyprenyl_synt"/>
    <property type="match status" value="1"/>
</dbReference>
<dbReference type="Proteomes" id="UP000199651">
    <property type="component" value="Unassembled WGS sequence"/>
</dbReference>
<dbReference type="SFLD" id="SFLDS00005">
    <property type="entry name" value="Isoprenoid_Synthase_Type_I"/>
    <property type="match status" value="1"/>
</dbReference>
<dbReference type="PROSITE" id="PS00444">
    <property type="entry name" value="POLYPRENYL_SYNTHASE_2"/>
    <property type="match status" value="1"/>
</dbReference>
<evidence type="ECO:0000313" key="8">
    <source>
        <dbReference type="Proteomes" id="UP000199651"/>
    </source>
</evidence>
<dbReference type="STRING" id="504798.SAMN05421871_102931"/>
<keyword evidence="8" id="KW-1185">Reference proteome</keyword>
<evidence type="ECO:0000256" key="1">
    <source>
        <dbReference type="ARBA" id="ARBA00001946"/>
    </source>
</evidence>
<sequence>MQQAPETPVFDPESIDGAVADHVERALADYLATRHAGMAEMAPSFGSAVGSLAEFVLGGGKRLRPTFAWWAWRGTGGAGAGEQADAVLRAVSALELIQACALVHDDLMDASAMRRGKPTVHVSFAARHRERGWLGESERFGAAAAILLGDLALAWADDMFAGSGVDPRRQADGQVPWRAMRAEMLAGQYLDVLTQAKGDESAEAALSVARMKTAAYTVERPLHLGAALAGAPEPTIAALRSFGADVGLAFQLRDDLLGMFGDTDVTGKPAGDDLREGKRTLLMSVGLANADAAGRTADAALLRGALGDDDLTTATVERARELLTDLGAVAELDRRIDELTGTALATLAAADLDAPAGKVLSDLAVAATRRAH</sequence>
<keyword evidence="3 6" id="KW-0808">Transferase</keyword>
<proteinExistence type="inferred from homology"/>
<evidence type="ECO:0000256" key="3">
    <source>
        <dbReference type="ARBA" id="ARBA00022679"/>
    </source>
</evidence>
<dbReference type="PANTHER" id="PTHR12001:SF85">
    <property type="entry name" value="SHORT CHAIN ISOPRENYL DIPHOSPHATE SYNTHASE"/>
    <property type="match status" value="1"/>
</dbReference>
<comment type="similarity">
    <text evidence="2 6">Belongs to the FPP/GGPP synthase family.</text>
</comment>
<reference evidence="8" key="1">
    <citation type="submission" date="2016-10" db="EMBL/GenBank/DDBJ databases">
        <authorList>
            <person name="Varghese N."/>
            <person name="Submissions S."/>
        </authorList>
    </citation>
    <scope>NUCLEOTIDE SEQUENCE [LARGE SCALE GENOMIC DNA]</scope>
    <source>
        <strain evidence="8">IBRC-M 10655</strain>
    </source>
</reference>
<dbReference type="PROSITE" id="PS00723">
    <property type="entry name" value="POLYPRENYL_SYNTHASE_1"/>
    <property type="match status" value="1"/>
</dbReference>
<dbReference type="Gene3D" id="1.10.600.10">
    <property type="entry name" value="Farnesyl Diphosphate Synthase"/>
    <property type="match status" value="1"/>
</dbReference>
<dbReference type="InterPro" id="IPR008949">
    <property type="entry name" value="Isoprenoid_synthase_dom_sf"/>
</dbReference>
<evidence type="ECO:0000256" key="2">
    <source>
        <dbReference type="ARBA" id="ARBA00006706"/>
    </source>
</evidence>
<evidence type="ECO:0000256" key="6">
    <source>
        <dbReference type="RuleBase" id="RU004466"/>
    </source>
</evidence>
<evidence type="ECO:0000256" key="4">
    <source>
        <dbReference type="ARBA" id="ARBA00022723"/>
    </source>
</evidence>
<dbReference type="InterPro" id="IPR033749">
    <property type="entry name" value="Polyprenyl_synt_CS"/>
</dbReference>
<dbReference type="InterPro" id="IPR000092">
    <property type="entry name" value="Polyprenyl_synt"/>
</dbReference>
<protein>
    <submittedName>
        <fullName evidence="7">Geranylgeranyl diphosphate synthase, type I</fullName>
    </submittedName>
</protein>
<evidence type="ECO:0000313" key="7">
    <source>
        <dbReference type="EMBL" id="SDO44162.1"/>
    </source>
</evidence>
<dbReference type="EMBL" id="FNJB01000003">
    <property type="protein sequence ID" value="SDO44162.1"/>
    <property type="molecule type" value="Genomic_DNA"/>
</dbReference>
<dbReference type="GO" id="GO:0008299">
    <property type="term" value="P:isoprenoid biosynthetic process"/>
    <property type="evidence" value="ECO:0007669"/>
    <property type="project" value="InterPro"/>
</dbReference>
<gene>
    <name evidence="7" type="ORF">SAMN05192558_103118</name>
</gene>
<dbReference type="GO" id="GO:0046872">
    <property type="term" value="F:metal ion binding"/>
    <property type="evidence" value="ECO:0007669"/>
    <property type="project" value="UniProtKB-KW"/>
</dbReference>
<accession>A0A1H0JKR9</accession>
<dbReference type="SUPFAM" id="SSF48576">
    <property type="entry name" value="Terpenoid synthases"/>
    <property type="match status" value="1"/>
</dbReference>
<dbReference type="GO" id="GO:0004659">
    <property type="term" value="F:prenyltransferase activity"/>
    <property type="evidence" value="ECO:0007669"/>
    <property type="project" value="InterPro"/>
</dbReference>
<name>A0A1H0JKR9_9PSEU</name>
<dbReference type="CDD" id="cd00685">
    <property type="entry name" value="Trans_IPPS_HT"/>
    <property type="match status" value="1"/>
</dbReference>
<organism evidence="7 8">
    <name type="scientific">Actinokineospora alba</name>
    <dbReference type="NCBI Taxonomy" id="504798"/>
    <lineage>
        <taxon>Bacteria</taxon>
        <taxon>Bacillati</taxon>
        <taxon>Actinomycetota</taxon>
        <taxon>Actinomycetes</taxon>
        <taxon>Pseudonocardiales</taxon>
        <taxon>Pseudonocardiaceae</taxon>
        <taxon>Actinokineospora</taxon>
    </lineage>
</organism>
<dbReference type="SFLD" id="SFLDG01017">
    <property type="entry name" value="Polyprenyl_Transferase_Like"/>
    <property type="match status" value="1"/>
</dbReference>
<keyword evidence="4" id="KW-0479">Metal-binding</keyword>